<evidence type="ECO:0000256" key="1">
    <source>
        <dbReference type="SAM" id="Phobius"/>
    </source>
</evidence>
<keyword evidence="1" id="KW-1133">Transmembrane helix</keyword>
<reference evidence="2" key="1">
    <citation type="submission" date="2023-03" db="EMBL/GenBank/DDBJ databases">
        <title>Massive genome expansion in bonnet fungi (Mycena s.s.) driven by repeated elements and novel gene families across ecological guilds.</title>
        <authorList>
            <consortium name="Lawrence Berkeley National Laboratory"/>
            <person name="Harder C.B."/>
            <person name="Miyauchi S."/>
            <person name="Viragh M."/>
            <person name="Kuo A."/>
            <person name="Thoen E."/>
            <person name="Andreopoulos B."/>
            <person name="Lu D."/>
            <person name="Skrede I."/>
            <person name="Drula E."/>
            <person name="Henrissat B."/>
            <person name="Morin E."/>
            <person name="Kohler A."/>
            <person name="Barry K."/>
            <person name="LaButti K."/>
            <person name="Morin E."/>
            <person name="Salamov A."/>
            <person name="Lipzen A."/>
            <person name="Mereny Z."/>
            <person name="Hegedus B."/>
            <person name="Baldrian P."/>
            <person name="Stursova M."/>
            <person name="Weitz H."/>
            <person name="Taylor A."/>
            <person name="Grigoriev I.V."/>
            <person name="Nagy L.G."/>
            <person name="Martin F."/>
            <person name="Kauserud H."/>
        </authorList>
    </citation>
    <scope>NUCLEOTIDE SEQUENCE</scope>
    <source>
        <strain evidence="2">CBHHK173m</strain>
    </source>
</reference>
<proteinExistence type="predicted"/>
<keyword evidence="3" id="KW-1185">Reference proteome</keyword>
<protein>
    <submittedName>
        <fullName evidence="2">Uncharacterized protein</fullName>
    </submittedName>
</protein>
<gene>
    <name evidence="2" type="ORF">B0H15DRAFT_844108</name>
</gene>
<organism evidence="2 3">
    <name type="scientific">Mycena belliarum</name>
    <dbReference type="NCBI Taxonomy" id="1033014"/>
    <lineage>
        <taxon>Eukaryota</taxon>
        <taxon>Fungi</taxon>
        <taxon>Dikarya</taxon>
        <taxon>Basidiomycota</taxon>
        <taxon>Agaricomycotina</taxon>
        <taxon>Agaricomycetes</taxon>
        <taxon>Agaricomycetidae</taxon>
        <taxon>Agaricales</taxon>
        <taxon>Marasmiineae</taxon>
        <taxon>Mycenaceae</taxon>
        <taxon>Mycena</taxon>
    </lineage>
</organism>
<evidence type="ECO:0000313" key="2">
    <source>
        <dbReference type="EMBL" id="KAJ7086858.1"/>
    </source>
</evidence>
<feature type="transmembrane region" description="Helical" evidence="1">
    <location>
        <begin position="46"/>
        <end position="65"/>
    </location>
</feature>
<name>A0AAD6U394_9AGAR</name>
<sequence>MRSEARRPEGPGTIITYYSLANSRCYINWRDDWTPSRLIRLQPSPMATPPLLISVLAALAALVWLRARKKNPIPTIAEADGVLASYRTALCFWGNAADVVRRGCRQFPEGVFRVPTLFRWEYVANGPQLLLEIVAAPESVLSFHEGAADVRG</sequence>
<keyword evidence="1" id="KW-0472">Membrane</keyword>
<evidence type="ECO:0000313" key="3">
    <source>
        <dbReference type="Proteomes" id="UP001222325"/>
    </source>
</evidence>
<dbReference type="EMBL" id="JARJCN010000030">
    <property type="protein sequence ID" value="KAJ7086858.1"/>
    <property type="molecule type" value="Genomic_DNA"/>
</dbReference>
<dbReference type="Proteomes" id="UP001222325">
    <property type="component" value="Unassembled WGS sequence"/>
</dbReference>
<keyword evidence="1" id="KW-0812">Transmembrane</keyword>
<accession>A0AAD6U394</accession>
<comment type="caution">
    <text evidence="2">The sequence shown here is derived from an EMBL/GenBank/DDBJ whole genome shotgun (WGS) entry which is preliminary data.</text>
</comment>
<dbReference type="AlphaFoldDB" id="A0AAD6U394"/>